<dbReference type="Proteomes" id="UP001148614">
    <property type="component" value="Unassembled WGS sequence"/>
</dbReference>
<dbReference type="EMBL" id="JANPWZ010001287">
    <property type="protein sequence ID" value="KAJ3567037.1"/>
    <property type="molecule type" value="Genomic_DNA"/>
</dbReference>
<name>A0A9W8NBZ1_9PEZI</name>
<protein>
    <submittedName>
        <fullName evidence="2">Uncharacterized protein</fullName>
    </submittedName>
</protein>
<accession>A0A9W8NBZ1</accession>
<feature type="compositionally biased region" description="Low complexity" evidence="1">
    <location>
        <begin position="183"/>
        <end position="193"/>
    </location>
</feature>
<gene>
    <name evidence="2" type="ORF">NPX13_g6913</name>
</gene>
<dbReference type="VEuPathDB" id="FungiDB:F4678DRAFT_78277"/>
<feature type="region of interest" description="Disordered" evidence="1">
    <location>
        <begin position="210"/>
        <end position="253"/>
    </location>
</feature>
<feature type="compositionally biased region" description="Basic and acidic residues" evidence="1">
    <location>
        <begin position="292"/>
        <end position="304"/>
    </location>
</feature>
<feature type="compositionally biased region" description="Basic and acidic residues" evidence="1">
    <location>
        <begin position="115"/>
        <end position="134"/>
    </location>
</feature>
<comment type="caution">
    <text evidence="2">The sequence shown here is derived from an EMBL/GenBank/DDBJ whole genome shotgun (WGS) entry which is preliminary data.</text>
</comment>
<evidence type="ECO:0000313" key="3">
    <source>
        <dbReference type="Proteomes" id="UP001148614"/>
    </source>
</evidence>
<proteinExistence type="predicted"/>
<organism evidence="2 3">
    <name type="scientific">Xylaria arbuscula</name>
    <dbReference type="NCBI Taxonomy" id="114810"/>
    <lineage>
        <taxon>Eukaryota</taxon>
        <taxon>Fungi</taxon>
        <taxon>Dikarya</taxon>
        <taxon>Ascomycota</taxon>
        <taxon>Pezizomycotina</taxon>
        <taxon>Sordariomycetes</taxon>
        <taxon>Xylariomycetidae</taxon>
        <taxon>Xylariales</taxon>
        <taxon>Xylariaceae</taxon>
        <taxon>Xylaria</taxon>
    </lineage>
</organism>
<feature type="compositionally biased region" description="Polar residues" evidence="1">
    <location>
        <begin position="76"/>
        <end position="101"/>
    </location>
</feature>
<feature type="compositionally biased region" description="Basic and acidic residues" evidence="1">
    <location>
        <begin position="53"/>
        <end position="63"/>
    </location>
</feature>
<feature type="region of interest" description="Disordered" evidence="1">
    <location>
        <begin position="268"/>
        <end position="321"/>
    </location>
</feature>
<sequence length="321" mass="34747">MAPVTRRAAKASADSPREKYTTKEIPMEKPIALRSKRSERRTEDAKVATPKSKKLEVRIRENGDQVSTKKAIEVQIPSSAVKTPRSRSSPVPDSQETNASNDGDDNFEPLSASKQLEEEADHKLASQSRLRESGVESTPVPRAVKSTRSSSAKKTRGGTTPKSRSRSQSDSQSHDAELEIEATPKPKAAGAAKSSHVVFGDDDDVDKFVAAAADAGKAQGPEAHTSDKDEGEEDDSDDDAPEAVSTAAAAKETLKSARAAIEAAEQFAATTKRKRQERDNLLKQQAQKRKRTDPGTSRKEHSSDEEGGDDKEDEEERNPSS</sequence>
<evidence type="ECO:0000256" key="1">
    <source>
        <dbReference type="SAM" id="MobiDB-lite"/>
    </source>
</evidence>
<feature type="compositionally biased region" description="Basic and acidic residues" evidence="1">
    <location>
        <begin position="15"/>
        <end position="27"/>
    </location>
</feature>
<feature type="compositionally biased region" description="Acidic residues" evidence="1">
    <location>
        <begin position="305"/>
        <end position="321"/>
    </location>
</feature>
<dbReference type="AlphaFoldDB" id="A0A9W8NBZ1"/>
<feature type="compositionally biased region" description="Acidic residues" evidence="1">
    <location>
        <begin position="229"/>
        <end position="241"/>
    </location>
</feature>
<keyword evidence="3" id="KW-1185">Reference proteome</keyword>
<feature type="region of interest" description="Disordered" evidence="1">
    <location>
        <begin position="1"/>
        <end position="196"/>
    </location>
</feature>
<evidence type="ECO:0000313" key="2">
    <source>
        <dbReference type="EMBL" id="KAJ3567037.1"/>
    </source>
</evidence>
<reference evidence="2" key="1">
    <citation type="submission" date="2022-07" db="EMBL/GenBank/DDBJ databases">
        <title>Genome Sequence of Xylaria arbuscula.</title>
        <authorList>
            <person name="Buettner E."/>
        </authorList>
    </citation>
    <scope>NUCLEOTIDE SEQUENCE</scope>
    <source>
        <strain evidence="2">VT107</strain>
    </source>
</reference>